<dbReference type="VEuPathDB" id="MicrosporidiaDB:A0H76_1228"/>
<dbReference type="PROSITE" id="PS51380">
    <property type="entry name" value="EXS"/>
    <property type="match status" value="1"/>
</dbReference>
<dbReference type="GO" id="GO:0000822">
    <property type="term" value="F:inositol hexakisphosphate binding"/>
    <property type="evidence" value="ECO:0007669"/>
    <property type="project" value="TreeGrafter"/>
</dbReference>
<dbReference type="InterPro" id="IPR004342">
    <property type="entry name" value="EXS_C"/>
</dbReference>
<evidence type="ECO:0000256" key="1">
    <source>
        <dbReference type="ARBA" id="ARBA00004141"/>
    </source>
</evidence>
<dbReference type="Pfam" id="PF03124">
    <property type="entry name" value="EXS"/>
    <property type="match status" value="1"/>
</dbReference>
<feature type="domain" description="EXS" evidence="7">
    <location>
        <begin position="431"/>
        <end position="636"/>
    </location>
</feature>
<dbReference type="EMBL" id="LTAI01000265">
    <property type="protein sequence ID" value="ORD99203.1"/>
    <property type="molecule type" value="Genomic_DNA"/>
</dbReference>
<gene>
    <name evidence="8" type="primary">SPXS3</name>
    <name evidence="8" type="ORF">A0H76_1228</name>
</gene>
<evidence type="ECO:0000259" key="7">
    <source>
        <dbReference type="PROSITE" id="PS51380"/>
    </source>
</evidence>
<evidence type="ECO:0000313" key="9">
    <source>
        <dbReference type="Proteomes" id="UP000192501"/>
    </source>
</evidence>
<feature type="transmembrane region" description="Helical" evidence="6">
    <location>
        <begin position="282"/>
        <end position="301"/>
    </location>
</feature>
<evidence type="ECO:0000256" key="6">
    <source>
        <dbReference type="SAM" id="Phobius"/>
    </source>
</evidence>
<dbReference type="AlphaFoldDB" id="A0A1X0QHG8"/>
<evidence type="ECO:0000313" key="8">
    <source>
        <dbReference type="EMBL" id="ORD99203.1"/>
    </source>
</evidence>
<reference evidence="8 9" key="1">
    <citation type="journal article" date="2017" name="Environ. Microbiol.">
        <title>Decay of the glycolytic pathway and adaptation to intranuclear parasitism within Enterocytozoonidae microsporidia.</title>
        <authorList>
            <person name="Wiredu Boakye D."/>
            <person name="Jaroenlak P."/>
            <person name="Prachumwat A."/>
            <person name="Williams T.A."/>
            <person name="Bateman K.S."/>
            <person name="Itsathitphaisarn O."/>
            <person name="Sritunyalucksana K."/>
            <person name="Paszkiewicz K.H."/>
            <person name="Moore K.A."/>
            <person name="Stentiford G.D."/>
            <person name="Williams B.A."/>
        </authorList>
    </citation>
    <scope>NUCLEOTIDE SEQUENCE [LARGE SCALE GENOMIC DNA]</scope>
    <source>
        <strain evidence="9">canceri</strain>
    </source>
</reference>
<dbReference type="Proteomes" id="UP000192501">
    <property type="component" value="Unassembled WGS sequence"/>
</dbReference>
<feature type="transmembrane region" description="Helical" evidence="6">
    <location>
        <begin position="500"/>
        <end position="520"/>
    </location>
</feature>
<keyword evidence="2 6" id="KW-0812">Transmembrane</keyword>
<evidence type="ECO:0000256" key="4">
    <source>
        <dbReference type="ARBA" id="ARBA00023136"/>
    </source>
</evidence>
<dbReference type="GO" id="GO:0006817">
    <property type="term" value="P:phosphate ion transport"/>
    <property type="evidence" value="ECO:0007669"/>
    <property type="project" value="TreeGrafter"/>
</dbReference>
<keyword evidence="3 6" id="KW-1133">Transmembrane helix</keyword>
<feature type="transmembrane region" description="Helical" evidence="6">
    <location>
        <begin position="361"/>
        <end position="379"/>
    </location>
</feature>
<dbReference type="PANTHER" id="PTHR10783:SF103">
    <property type="entry name" value="SOLUTE CARRIER FAMILY 53 MEMBER 1"/>
    <property type="match status" value="1"/>
</dbReference>
<comment type="caution">
    <text evidence="8">The sequence shown here is derived from an EMBL/GenBank/DDBJ whole genome shotgun (WGS) entry which is preliminary data.</text>
</comment>
<sequence>MSFTDYFNNEIKSEWEDYYVNYTKCRTAPKVLSVKGCVHLLESELNKANTYYVLLTEKAAKDVKHLYKSMNQITDAGNLEDFKIIMEGCVKGIHDEYNKTDTDFNMKFPTDWSDEIDSDAVLNQGFSTLKFIKNIPMATSYALEKKKKLLFMILDTLINIYKFKDLNIQAIYNAAQKCKDFSNDSEYIDYFLENRLYKSYIYTEGNIQKLKVAVQELSKKVFDFSNTNKLFKKMKEGVRRTDYRSLLGGLFLGFNLLAVYFYSKEMISSNTSNTPKAIEFLAFNIFFVTFILFSFLLDFFNRKKINDTLIFNFDRTSNFTNQILLLSSVLCQSIYLIAKFNCFDIRKETLANNYTVKNFEFIYFLAIFCLLLFPIDLLFTTSRSYLVGVFTRAFFTPFMKISFRHFFFIDMAQSLKFSIKHLIAQPISHIVNPSNIKKCTGVIVCVFPIIRIIQCVTRYSSSKMINPHLFNVIKYSISIVTDILTIFSDKLKGSSGFLKIFMKVVINIFLITNFTFDLVWDFVFDFRIIRTRYLFSSIFYSVIMSLDFIARLFSLLNCFCHNGSLTDFTILKNFNHPFLIDFILALFELVRRFAWTMVRCEVEHLNNCDKLKVDRTVLQNNQEYFYISDPDKKKQKKTGKKEPDDDNKDNNKQQENVNNPPIDEDSSSSINTLKLEIASQESED</sequence>
<feature type="compositionally biased region" description="Basic and acidic residues" evidence="5">
    <location>
        <begin position="640"/>
        <end position="652"/>
    </location>
</feature>
<name>A0A1X0QHG8_9MICR</name>
<dbReference type="GO" id="GO:0005794">
    <property type="term" value="C:Golgi apparatus"/>
    <property type="evidence" value="ECO:0007669"/>
    <property type="project" value="TreeGrafter"/>
</dbReference>
<dbReference type="GO" id="GO:0016036">
    <property type="term" value="P:cellular response to phosphate starvation"/>
    <property type="evidence" value="ECO:0007669"/>
    <property type="project" value="TreeGrafter"/>
</dbReference>
<evidence type="ECO:0000256" key="3">
    <source>
        <dbReference type="ARBA" id="ARBA00022989"/>
    </source>
</evidence>
<accession>A0A1X0QHG8</accession>
<keyword evidence="4 6" id="KW-0472">Membrane</keyword>
<proteinExistence type="predicted"/>
<feature type="transmembrane region" description="Helical" evidence="6">
    <location>
        <begin position="532"/>
        <end position="554"/>
    </location>
</feature>
<dbReference type="PANTHER" id="PTHR10783">
    <property type="entry name" value="XENOTROPIC AND POLYTROPIC RETROVIRUS RECEPTOR 1-RELATED"/>
    <property type="match status" value="1"/>
</dbReference>
<feature type="region of interest" description="Disordered" evidence="5">
    <location>
        <begin position="630"/>
        <end position="684"/>
    </location>
</feature>
<evidence type="ECO:0000256" key="2">
    <source>
        <dbReference type="ARBA" id="ARBA00022692"/>
    </source>
</evidence>
<organism evidence="8 9">
    <name type="scientific">Hepatospora eriocheir</name>
    <dbReference type="NCBI Taxonomy" id="1081669"/>
    <lineage>
        <taxon>Eukaryota</taxon>
        <taxon>Fungi</taxon>
        <taxon>Fungi incertae sedis</taxon>
        <taxon>Microsporidia</taxon>
        <taxon>Hepatosporidae</taxon>
        <taxon>Hepatospora</taxon>
    </lineage>
</organism>
<comment type="subcellular location">
    <subcellularLocation>
        <location evidence="1">Membrane</location>
        <topology evidence="1">Multi-pass membrane protein</topology>
    </subcellularLocation>
</comment>
<dbReference type="VEuPathDB" id="MicrosporidiaDB:HERIO_906"/>
<protein>
    <submittedName>
        <fullName evidence="8">SPXS3</fullName>
    </submittedName>
</protein>
<dbReference type="GO" id="GO:0005886">
    <property type="term" value="C:plasma membrane"/>
    <property type="evidence" value="ECO:0007669"/>
    <property type="project" value="TreeGrafter"/>
</dbReference>
<evidence type="ECO:0000256" key="5">
    <source>
        <dbReference type="SAM" id="MobiDB-lite"/>
    </source>
</evidence>
<feature type="transmembrane region" description="Helical" evidence="6">
    <location>
        <begin position="243"/>
        <end position="262"/>
    </location>
</feature>
<feature type="transmembrane region" description="Helical" evidence="6">
    <location>
        <begin position="468"/>
        <end position="488"/>
    </location>
</feature>